<dbReference type="InterPro" id="IPR009060">
    <property type="entry name" value="UBA-like_sf"/>
</dbReference>
<dbReference type="PANTHER" id="PTHR31245:SF20">
    <property type="entry name" value="F18B13.13 PROTEIN"/>
    <property type="match status" value="1"/>
</dbReference>
<evidence type="ECO:0008006" key="4">
    <source>
        <dbReference type="Google" id="ProtNLM"/>
    </source>
</evidence>
<gene>
    <name evidence="2" type="ORF">K2173_019275</name>
</gene>
<accession>A0AAV8ST83</accession>
<name>A0AAV8ST83_9ROSI</name>
<feature type="coiled-coil region" evidence="1">
    <location>
        <begin position="199"/>
        <end position="226"/>
    </location>
</feature>
<sequence>MSAAVCGSKRSYFFDADAPPTPVSKKLRCRSSSTSPPRCFSPPSYLPHLQIAFPTAQPELLERTLEECGNDLDTTLNSLHKHFEEFNSASSEEVGANADQDVAVSMTSAPNNLPANGAEWVELLVKEMTTASSIDDARARATRVLDSLEKSINAHAAGVATQSYQKETMMLKEQMEVLVRENHILKKAVAIQHERQKDFDDKNRELVHLNQLVSQYQEQLRTLEVNNYALMMHLRQANQSSPIPGRFHPDVF</sequence>
<proteinExistence type="predicted"/>
<dbReference type="PANTHER" id="PTHR31245">
    <property type="entry name" value="UBIQUITIN SYSTEM COMPONENT CUE PROTEIN"/>
    <property type="match status" value="1"/>
</dbReference>
<reference evidence="2 3" key="1">
    <citation type="submission" date="2021-09" db="EMBL/GenBank/DDBJ databases">
        <title>Genomic insights and catalytic innovation underlie evolution of tropane alkaloids biosynthesis.</title>
        <authorList>
            <person name="Wang Y.-J."/>
            <person name="Tian T."/>
            <person name="Huang J.-P."/>
            <person name="Huang S.-X."/>
        </authorList>
    </citation>
    <scope>NUCLEOTIDE SEQUENCE [LARGE SCALE GENOMIC DNA]</scope>
    <source>
        <strain evidence="2">KIB-2018</strain>
        <tissue evidence="2">Leaf</tissue>
    </source>
</reference>
<evidence type="ECO:0000256" key="1">
    <source>
        <dbReference type="SAM" id="Coils"/>
    </source>
</evidence>
<dbReference type="AlphaFoldDB" id="A0AAV8ST83"/>
<dbReference type="Proteomes" id="UP001159364">
    <property type="component" value="Linkage Group LG09"/>
</dbReference>
<organism evidence="2 3">
    <name type="scientific">Erythroxylum novogranatense</name>
    <dbReference type="NCBI Taxonomy" id="1862640"/>
    <lineage>
        <taxon>Eukaryota</taxon>
        <taxon>Viridiplantae</taxon>
        <taxon>Streptophyta</taxon>
        <taxon>Embryophyta</taxon>
        <taxon>Tracheophyta</taxon>
        <taxon>Spermatophyta</taxon>
        <taxon>Magnoliopsida</taxon>
        <taxon>eudicotyledons</taxon>
        <taxon>Gunneridae</taxon>
        <taxon>Pentapetalae</taxon>
        <taxon>rosids</taxon>
        <taxon>fabids</taxon>
        <taxon>Malpighiales</taxon>
        <taxon>Erythroxylaceae</taxon>
        <taxon>Erythroxylum</taxon>
    </lineage>
</organism>
<comment type="caution">
    <text evidence="2">The sequence shown here is derived from an EMBL/GenBank/DDBJ whole genome shotgun (WGS) entry which is preliminary data.</text>
</comment>
<protein>
    <recommendedName>
        <fullName evidence="4">CUE domain-containing protein</fullName>
    </recommendedName>
</protein>
<dbReference type="SUPFAM" id="SSF46934">
    <property type="entry name" value="UBA-like"/>
    <property type="match status" value="1"/>
</dbReference>
<keyword evidence="3" id="KW-1185">Reference proteome</keyword>
<dbReference type="EMBL" id="JAIWQS010000009">
    <property type="protein sequence ID" value="KAJ8755477.1"/>
    <property type="molecule type" value="Genomic_DNA"/>
</dbReference>
<evidence type="ECO:0000313" key="3">
    <source>
        <dbReference type="Proteomes" id="UP001159364"/>
    </source>
</evidence>
<evidence type="ECO:0000313" key="2">
    <source>
        <dbReference type="EMBL" id="KAJ8755477.1"/>
    </source>
</evidence>
<keyword evidence="1" id="KW-0175">Coiled coil</keyword>
<dbReference type="CDD" id="cd14279">
    <property type="entry name" value="CUE"/>
    <property type="match status" value="1"/>
</dbReference>